<accession>A0A7S3DZ73</accession>
<reference evidence="2" key="1">
    <citation type="submission" date="2021-01" db="EMBL/GenBank/DDBJ databases">
        <authorList>
            <person name="Corre E."/>
            <person name="Pelletier E."/>
            <person name="Niang G."/>
            <person name="Scheremetjew M."/>
            <person name="Finn R."/>
            <person name="Kale V."/>
            <person name="Holt S."/>
            <person name="Cochrane G."/>
            <person name="Meng A."/>
            <person name="Brown T."/>
            <person name="Cohen L."/>
        </authorList>
    </citation>
    <scope>NUCLEOTIDE SEQUENCE</scope>
    <source>
        <strain evidence="2">RCC2336</strain>
    </source>
</reference>
<protein>
    <submittedName>
        <fullName evidence="2">Uncharacterized protein</fullName>
    </submittedName>
</protein>
<gene>
    <name evidence="2" type="ORF">PPRO1316_LOCUS1279</name>
</gene>
<dbReference type="AlphaFoldDB" id="A0A7S3DZ73"/>
<organism evidence="2">
    <name type="scientific">Pycnococcus provasolii</name>
    <dbReference type="NCBI Taxonomy" id="41880"/>
    <lineage>
        <taxon>Eukaryota</taxon>
        <taxon>Viridiplantae</taxon>
        <taxon>Chlorophyta</taxon>
        <taxon>Pseudoscourfieldiophyceae</taxon>
        <taxon>Pseudoscourfieldiales</taxon>
        <taxon>Pycnococcaceae</taxon>
        <taxon>Pycnococcus</taxon>
    </lineage>
</organism>
<proteinExistence type="predicted"/>
<evidence type="ECO:0000313" key="2">
    <source>
        <dbReference type="EMBL" id="CAE0009987.1"/>
    </source>
</evidence>
<dbReference type="EMBL" id="HBHV01001828">
    <property type="protein sequence ID" value="CAE0009987.1"/>
    <property type="molecule type" value="Transcribed_RNA"/>
</dbReference>
<sequence length="184" mass="20425">MMLAAVSSSLQRCGRTTTVLPQPVILRRMITTTSSSNNEHTWMGVTSAPTTRGENNDDSSWEAPCWDEKKKQARGASSSRTTYRPAVHSVREANSRQREAELAAWSQGGLRHQGFAATTKFRPSSMEDIHNSRVFERLCPQVPDVRTTTTPIQVASSKFSPPPRHFDKNAAAAVTSQLHKKKTM</sequence>
<feature type="region of interest" description="Disordered" evidence="1">
    <location>
        <begin position="36"/>
        <end position="95"/>
    </location>
</feature>
<evidence type="ECO:0000256" key="1">
    <source>
        <dbReference type="SAM" id="MobiDB-lite"/>
    </source>
</evidence>
<name>A0A7S3DZ73_9CHLO</name>